<keyword evidence="1" id="KW-0472">Membrane</keyword>
<sequence length="96" mass="10510">MSSQLLVAFDSLESGCSSGHSFVLLLLLMYALGYLWLIFSWVLLTLGFLTYCCQRPQGQLPVRCAGAIGVQGASCAPRDKRLESARLGASFRHPEE</sequence>
<dbReference type="AlphaFoldDB" id="A0A8J6FWP3"/>
<comment type="caution">
    <text evidence="2">The sequence shown here is derived from an EMBL/GenBank/DDBJ whole genome shotgun (WGS) entry which is preliminary data.</text>
</comment>
<accession>A0A8J6FWP3</accession>
<protein>
    <submittedName>
        <fullName evidence="2">Uncharacterized protein</fullName>
    </submittedName>
</protein>
<dbReference type="EMBL" id="JAATJU010027745">
    <property type="protein sequence ID" value="KAH0500165.1"/>
    <property type="molecule type" value="Genomic_DNA"/>
</dbReference>
<dbReference type="Proteomes" id="UP000710432">
    <property type="component" value="Unassembled WGS sequence"/>
</dbReference>
<keyword evidence="1" id="KW-1133">Transmembrane helix</keyword>
<feature type="transmembrane region" description="Helical" evidence="1">
    <location>
        <begin position="20"/>
        <end position="53"/>
    </location>
</feature>
<proteinExistence type="predicted"/>
<reference evidence="2" key="1">
    <citation type="submission" date="2020-03" db="EMBL/GenBank/DDBJ databases">
        <title>Studies in the Genomics of Life Span.</title>
        <authorList>
            <person name="Glass D."/>
        </authorList>
    </citation>
    <scope>NUCLEOTIDE SEQUENCE</scope>
    <source>
        <strain evidence="2">LTLLF</strain>
        <tissue evidence="2">Muscle</tissue>
    </source>
</reference>
<organism evidence="2 3">
    <name type="scientific">Microtus ochrogaster</name>
    <name type="common">Prairie vole</name>
    <dbReference type="NCBI Taxonomy" id="79684"/>
    <lineage>
        <taxon>Eukaryota</taxon>
        <taxon>Metazoa</taxon>
        <taxon>Chordata</taxon>
        <taxon>Craniata</taxon>
        <taxon>Vertebrata</taxon>
        <taxon>Euteleostomi</taxon>
        <taxon>Mammalia</taxon>
        <taxon>Eutheria</taxon>
        <taxon>Euarchontoglires</taxon>
        <taxon>Glires</taxon>
        <taxon>Rodentia</taxon>
        <taxon>Myomorpha</taxon>
        <taxon>Muroidea</taxon>
        <taxon>Cricetidae</taxon>
        <taxon>Arvicolinae</taxon>
        <taxon>Microtus</taxon>
    </lineage>
</organism>
<evidence type="ECO:0000256" key="1">
    <source>
        <dbReference type="SAM" id="Phobius"/>
    </source>
</evidence>
<gene>
    <name evidence="2" type="ORF">LTLLF_202385</name>
</gene>
<name>A0A8J6FWP3_MICOH</name>
<keyword evidence="1" id="KW-0812">Transmembrane</keyword>
<evidence type="ECO:0000313" key="3">
    <source>
        <dbReference type="Proteomes" id="UP000710432"/>
    </source>
</evidence>
<evidence type="ECO:0000313" key="2">
    <source>
        <dbReference type="EMBL" id="KAH0500165.1"/>
    </source>
</evidence>